<feature type="compositionally biased region" description="Polar residues" evidence="1">
    <location>
        <begin position="230"/>
        <end position="240"/>
    </location>
</feature>
<dbReference type="AlphaFoldDB" id="A0A2I7SF39"/>
<gene>
    <name evidence="3" type="ORF">C1A40_03120</name>
</gene>
<dbReference type="Proteomes" id="UP000236592">
    <property type="component" value="Chromosome"/>
</dbReference>
<evidence type="ECO:0000256" key="1">
    <source>
        <dbReference type="SAM" id="MobiDB-lite"/>
    </source>
</evidence>
<name>A0A2I7SF39_9FLAO</name>
<dbReference type="Pfam" id="PF10988">
    <property type="entry name" value="DUF2807"/>
    <property type="match status" value="1"/>
</dbReference>
<dbReference type="Gene3D" id="2.160.20.120">
    <property type="match status" value="1"/>
</dbReference>
<accession>A0A2I7SF39</accession>
<proteinExistence type="predicted"/>
<dbReference type="RefSeq" id="WP_102994634.1">
    <property type="nucleotide sequence ID" value="NZ_CP025938.1"/>
</dbReference>
<evidence type="ECO:0000259" key="2">
    <source>
        <dbReference type="Pfam" id="PF10988"/>
    </source>
</evidence>
<sequence>MSTLIKIIVSTVLSFMLLSCNLDISPGERGNGHVTTETRPTNAAFSTIKAAEGLDVYLTQSDEVSITVEADENLQELILTEIQDGVLKIHTKHNIGKSTSKKVRVHFKNISEIISSSGSDVNGTNTINAETLSLKSSSGSDMELEVNTQTLQCKSSSGSDLKLSGKTVNLLAEASSGSAIKAADLFAETTDAKASSGADITVNSSNSLIAKASSGGDINYFGNPEKVEKSNNPSGSIKQK</sequence>
<dbReference type="EMBL" id="CP025938">
    <property type="protein sequence ID" value="AUS04526.1"/>
    <property type="molecule type" value="Genomic_DNA"/>
</dbReference>
<keyword evidence="4" id="KW-1185">Reference proteome</keyword>
<dbReference type="KEGG" id="taj:C1A40_03120"/>
<feature type="domain" description="Putative auto-transporter adhesin head GIN" evidence="2">
    <location>
        <begin position="44"/>
        <end position="224"/>
    </location>
</feature>
<evidence type="ECO:0000313" key="3">
    <source>
        <dbReference type="EMBL" id="AUS04526.1"/>
    </source>
</evidence>
<feature type="region of interest" description="Disordered" evidence="1">
    <location>
        <begin position="220"/>
        <end position="240"/>
    </location>
</feature>
<organism evidence="3 4">
    <name type="scientific">Pseudotamlana carrageenivorans</name>
    <dbReference type="NCBI Taxonomy" id="2069432"/>
    <lineage>
        <taxon>Bacteria</taxon>
        <taxon>Pseudomonadati</taxon>
        <taxon>Bacteroidota</taxon>
        <taxon>Flavobacteriia</taxon>
        <taxon>Flavobacteriales</taxon>
        <taxon>Flavobacteriaceae</taxon>
        <taxon>Pseudotamlana</taxon>
    </lineage>
</organism>
<reference evidence="4" key="1">
    <citation type="submission" date="2018-01" db="EMBL/GenBank/DDBJ databases">
        <title>Complete genome of Tamlana sp. UJ94.</title>
        <authorList>
            <person name="Jung J."/>
            <person name="Chung D."/>
            <person name="Bae S.S."/>
            <person name="Baek K."/>
        </authorList>
    </citation>
    <scope>NUCLEOTIDE SEQUENCE [LARGE SCALE GENOMIC DNA]</scope>
    <source>
        <strain evidence="4">UJ94</strain>
    </source>
</reference>
<evidence type="ECO:0000313" key="4">
    <source>
        <dbReference type="Proteomes" id="UP000236592"/>
    </source>
</evidence>
<protein>
    <submittedName>
        <fullName evidence="3">DUF2807 domain-containing protein</fullName>
    </submittedName>
</protein>
<dbReference type="InterPro" id="IPR021255">
    <property type="entry name" value="DUF2807"/>
</dbReference>
<dbReference type="PROSITE" id="PS51257">
    <property type="entry name" value="PROKAR_LIPOPROTEIN"/>
    <property type="match status" value="1"/>
</dbReference>
<dbReference type="OrthoDB" id="942536at2"/>